<accession>A0ABX0XB38</accession>
<dbReference type="SUPFAM" id="SSF51197">
    <property type="entry name" value="Clavaminate synthase-like"/>
    <property type="match status" value="1"/>
</dbReference>
<comment type="caution">
    <text evidence="1">The sequence shown here is derived from an EMBL/GenBank/DDBJ whole genome shotgun (WGS) entry which is preliminary data.</text>
</comment>
<protein>
    <recommendedName>
        <fullName evidence="3">2OG-Fe(II) oxygenase</fullName>
    </recommendedName>
</protein>
<reference evidence="1 2" key="1">
    <citation type="submission" date="2020-03" db="EMBL/GenBank/DDBJ databases">
        <title>Genomic Encyclopedia of Type Strains, Phase IV (KMG-IV): sequencing the most valuable type-strain genomes for metagenomic binning, comparative biology and taxonomic classification.</title>
        <authorList>
            <person name="Goeker M."/>
        </authorList>
    </citation>
    <scope>NUCLEOTIDE SEQUENCE [LARGE SCALE GENOMIC DNA]</scope>
    <source>
        <strain evidence="1 2">DSM 105096</strain>
    </source>
</reference>
<keyword evidence="2" id="KW-1185">Reference proteome</keyword>
<evidence type="ECO:0008006" key="3">
    <source>
        <dbReference type="Google" id="ProtNLM"/>
    </source>
</evidence>
<evidence type="ECO:0000313" key="2">
    <source>
        <dbReference type="Proteomes" id="UP000770785"/>
    </source>
</evidence>
<dbReference type="RefSeq" id="WP_168036900.1">
    <property type="nucleotide sequence ID" value="NZ_JAATJH010000002.1"/>
</dbReference>
<evidence type="ECO:0000313" key="1">
    <source>
        <dbReference type="EMBL" id="NJC26144.1"/>
    </source>
</evidence>
<dbReference type="Proteomes" id="UP000770785">
    <property type="component" value="Unassembled WGS sequence"/>
</dbReference>
<proteinExistence type="predicted"/>
<sequence>MKTTVLQYDPQEYDFRSLIAGFIGRDDLTSLNAEYPATTDRSGNSLYKNMEQSPLFERMYTGLSGADGKAFYALYERFVREVIRPQYDDPIYYQARPSHRILFADTPGQSRFHRDGDYGHAPGEVNYLLVQTPAAGNNAMWIESTVGLEDYRPLELEVGQYGRFKGVELSHGAMLNDTNRSRVSFDFRVIPASEAPERYRKGAENDKEGNPIRDNALTFKLCP</sequence>
<name>A0ABX0XB38_9BACT</name>
<dbReference type="EMBL" id="JAATJH010000002">
    <property type="protein sequence ID" value="NJC26144.1"/>
    <property type="molecule type" value="Genomic_DNA"/>
</dbReference>
<gene>
    <name evidence="1" type="ORF">GGR27_001643</name>
</gene>
<organism evidence="1 2">
    <name type="scientific">Neolewinella antarctica</name>
    <dbReference type="NCBI Taxonomy" id="442734"/>
    <lineage>
        <taxon>Bacteria</taxon>
        <taxon>Pseudomonadati</taxon>
        <taxon>Bacteroidota</taxon>
        <taxon>Saprospiria</taxon>
        <taxon>Saprospirales</taxon>
        <taxon>Lewinellaceae</taxon>
        <taxon>Neolewinella</taxon>
    </lineage>
</organism>